<dbReference type="EMBL" id="WNDQ01000030">
    <property type="protein sequence ID" value="KAF1020783.1"/>
    <property type="molecule type" value="Genomic_DNA"/>
</dbReference>
<dbReference type="Pfam" id="PF03795">
    <property type="entry name" value="YCII"/>
    <property type="match status" value="1"/>
</dbReference>
<dbReference type="Gene3D" id="3.30.70.1060">
    <property type="entry name" value="Dimeric alpha+beta barrel"/>
    <property type="match status" value="1"/>
</dbReference>
<protein>
    <recommendedName>
        <fullName evidence="2">YCII-related domain-containing protein</fullName>
    </recommendedName>
</protein>
<dbReference type="PANTHER" id="PTHR35174:SF4">
    <property type="entry name" value="BLL7163 PROTEIN"/>
    <property type="match status" value="1"/>
</dbReference>
<evidence type="ECO:0000259" key="2">
    <source>
        <dbReference type="Pfam" id="PF03795"/>
    </source>
</evidence>
<evidence type="ECO:0000256" key="1">
    <source>
        <dbReference type="ARBA" id="ARBA00007689"/>
    </source>
</evidence>
<feature type="domain" description="YCII-related" evidence="2">
    <location>
        <begin position="1"/>
        <end position="103"/>
    </location>
</feature>
<evidence type="ECO:0000313" key="3">
    <source>
        <dbReference type="EMBL" id="KAF1020783.1"/>
    </source>
</evidence>
<reference evidence="4" key="1">
    <citation type="journal article" date="2020" name="MBio">
        <title>Horizontal gene transfer to a defensive symbiont with a reduced genome amongst a multipartite beetle microbiome.</title>
        <authorList>
            <person name="Waterworth S.C."/>
            <person name="Florez L.V."/>
            <person name="Rees E.R."/>
            <person name="Hertweck C."/>
            <person name="Kaltenpoth M."/>
            <person name="Kwan J.C."/>
        </authorList>
    </citation>
    <scope>NUCLEOTIDE SEQUENCE [LARGE SCALE GENOMIC DNA]</scope>
</reference>
<dbReference type="Proteomes" id="UP000461670">
    <property type="component" value="Unassembled WGS sequence"/>
</dbReference>
<accession>A0A7V8FNB9</accession>
<gene>
    <name evidence="3" type="ORF">GAK30_02278</name>
</gene>
<comment type="caution">
    <text evidence="3">The sequence shown here is derived from an EMBL/GenBank/DDBJ whole genome shotgun (WGS) entry which is preliminary data.</text>
</comment>
<dbReference type="SUPFAM" id="SSF54909">
    <property type="entry name" value="Dimeric alpha+beta barrel"/>
    <property type="match status" value="1"/>
</dbReference>
<proteinExistence type="inferred from homology"/>
<dbReference type="InterPro" id="IPR011008">
    <property type="entry name" value="Dimeric_a/b-barrel"/>
</dbReference>
<evidence type="ECO:0000313" key="4">
    <source>
        <dbReference type="Proteomes" id="UP000461670"/>
    </source>
</evidence>
<dbReference type="AlphaFoldDB" id="A0A7V8FNB9"/>
<sequence>MRFMIIVKSTPEFEAETTPQTPDAQLMQDMVDFHEELAKAGVLLDASGLQPSRKGWRIHYDGQRRTVIDGPFAEAKELIAGFTTIQVRSREEALEWSRRFPNPVGRQAPAVIEVRQLYELDDFEPSEQVERFRAMNTPSQK</sequence>
<dbReference type="InterPro" id="IPR005545">
    <property type="entry name" value="YCII"/>
</dbReference>
<dbReference type="PANTHER" id="PTHR35174">
    <property type="entry name" value="BLL7171 PROTEIN-RELATED"/>
    <property type="match status" value="1"/>
</dbReference>
<organism evidence="3 4">
    <name type="scientific">Paracidovorax wautersii</name>
    <dbReference type="NCBI Taxonomy" id="1177982"/>
    <lineage>
        <taxon>Bacteria</taxon>
        <taxon>Pseudomonadati</taxon>
        <taxon>Pseudomonadota</taxon>
        <taxon>Betaproteobacteria</taxon>
        <taxon>Burkholderiales</taxon>
        <taxon>Comamonadaceae</taxon>
        <taxon>Paracidovorax</taxon>
    </lineage>
</organism>
<name>A0A7V8FNB9_9BURK</name>
<comment type="similarity">
    <text evidence="1">Belongs to the YciI family.</text>
</comment>